<name>A0A9X3S820_9ACTN</name>
<accession>A0A9X3S820</accession>
<dbReference type="Gene3D" id="2.40.320.10">
    <property type="entry name" value="Hypothetical Protein Pfu-838710-001"/>
    <property type="match status" value="1"/>
</dbReference>
<keyword evidence="2" id="KW-1185">Reference proteome</keyword>
<proteinExistence type="predicted"/>
<dbReference type="RefSeq" id="WP_270026048.1">
    <property type="nucleotide sequence ID" value="NZ_JAPDDP010000025.1"/>
</dbReference>
<evidence type="ECO:0008006" key="3">
    <source>
        <dbReference type="Google" id="ProtNLM"/>
    </source>
</evidence>
<reference evidence="1" key="1">
    <citation type="submission" date="2022-10" db="EMBL/GenBank/DDBJ databases">
        <title>The WGS of Solirubrobacter phytolaccae KCTC 29190.</title>
        <authorList>
            <person name="Jiang Z."/>
        </authorList>
    </citation>
    <scope>NUCLEOTIDE SEQUENCE</scope>
    <source>
        <strain evidence="1">KCTC 29190</strain>
    </source>
</reference>
<dbReference type="Proteomes" id="UP001147653">
    <property type="component" value="Unassembled WGS sequence"/>
</dbReference>
<dbReference type="AlphaFoldDB" id="A0A9X3S820"/>
<organism evidence="1 2">
    <name type="scientific">Solirubrobacter phytolaccae</name>
    <dbReference type="NCBI Taxonomy" id="1404360"/>
    <lineage>
        <taxon>Bacteria</taxon>
        <taxon>Bacillati</taxon>
        <taxon>Actinomycetota</taxon>
        <taxon>Thermoleophilia</taxon>
        <taxon>Solirubrobacterales</taxon>
        <taxon>Solirubrobacteraceae</taxon>
        <taxon>Solirubrobacter</taxon>
    </lineage>
</organism>
<gene>
    <name evidence="1" type="ORF">OJ997_15440</name>
</gene>
<evidence type="ECO:0000313" key="2">
    <source>
        <dbReference type="Proteomes" id="UP001147653"/>
    </source>
</evidence>
<comment type="caution">
    <text evidence="1">The sequence shown here is derived from an EMBL/GenBank/DDBJ whole genome shotgun (WGS) entry which is preliminary data.</text>
</comment>
<sequence>MSPTAGTIDLRDLSKDIDGVEFKYTLETADEAKVPEFFGGVLGRPKRRKVYFYDTRKLKLFNAGLVLRARVTQGEDDDSTVKVRPASLDRHAPWREGKGVVVELDVSGKGPMCSAKGEGTPKHGHAEAVEAGRRPVGALFSSQQEKLLHLYAKGVKLDELKVLGPVDARKWELDKLDGFPYTLCVEEWTLPDTTRFIELSIKADRKDAPRAKAAFDKLLRRHKITVVKGKEQKTPLVLKFFADRL</sequence>
<dbReference type="EMBL" id="JAPDDP010000025">
    <property type="protein sequence ID" value="MDA0181699.1"/>
    <property type="molecule type" value="Genomic_DNA"/>
</dbReference>
<protein>
    <recommendedName>
        <fullName evidence="3">CYTH domain-containing protein</fullName>
    </recommendedName>
</protein>
<evidence type="ECO:0000313" key="1">
    <source>
        <dbReference type="EMBL" id="MDA0181699.1"/>
    </source>
</evidence>